<feature type="region of interest" description="Disordered" evidence="1">
    <location>
        <begin position="266"/>
        <end position="285"/>
    </location>
</feature>
<keyword evidence="3" id="KW-1185">Reference proteome</keyword>
<evidence type="ECO:0000256" key="1">
    <source>
        <dbReference type="SAM" id="MobiDB-lite"/>
    </source>
</evidence>
<dbReference type="CTD" id="83695"/>
<dbReference type="GO" id="GO:0005634">
    <property type="term" value="C:nucleus"/>
    <property type="evidence" value="ECO:0007669"/>
    <property type="project" value="InterPro"/>
</dbReference>
<dbReference type="GO" id="GO:0005694">
    <property type="term" value="C:chromosome"/>
    <property type="evidence" value="ECO:0007669"/>
    <property type="project" value="TreeGrafter"/>
</dbReference>
<feature type="region of interest" description="Disordered" evidence="1">
    <location>
        <begin position="113"/>
        <end position="184"/>
    </location>
</feature>
<protein>
    <submittedName>
        <fullName evidence="2">RAD9-HUS1-RAD1 interacting nuclear orphan 1</fullName>
    </submittedName>
</protein>
<proteinExistence type="predicted"/>
<name>A0A8C0URZ3_CYACU</name>
<organism evidence="2 3">
    <name type="scientific">Cyanistes caeruleus</name>
    <name type="common">Eurasian blue tit</name>
    <name type="synonym">Parus caeruleus</name>
    <dbReference type="NCBI Taxonomy" id="156563"/>
    <lineage>
        <taxon>Eukaryota</taxon>
        <taxon>Metazoa</taxon>
        <taxon>Chordata</taxon>
        <taxon>Craniata</taxon>
        <taxon>Vertebrata</taxon>
        <taxon>Euteleostomi</taxon>
        <taxon>Archelosauria</taxon>
        <taxon>Archosauria</taxon>
        <taxon>Dinosauria</taxon>
        <taxon>Saurischia</taxon>
        <taxon>Theropoda</taxon>
        <taxon>Coelurosauria</taxon>
        <taxon>Aves</taxon>
        <taxon>Neognathae</taxon>
        <taxon>Neoaves</taxon>
        <taxon>Telluraves</taxon>
        <taxon>Australaves</taxon>
        <taxon>Passeriformes</taxon>
        <taxon>Paridae</taxon>
        <taxon>Cyanistes</taxon>
    </lineage>
</organism>
<dbReference type="PANTHER" id="PTHR35541">
    <property type="entry name" value="RAD9, HUS1, RAD1-INTERACTING NUCLEAR ORPHAN PROTEIN 1"/>
    <property type="match status" value="1"/>
</dbReference>
<dbReference type="KEGG" id="ccae:111925991"/>
<dbReference type="GeneID" id="111925991"/>
<accession>A0A8C0URZ3</accession>
<dbReference type="OrthoDB" id="9942438at2759"/>
<feature type="compositionally biased region" description="Basic and acidic residues" evidence="1">
    <location>
        <begin position="124"/>
        <end position="133"/>
    </location>
</feature>
<dbReference type="Pfam" id="PF15319">
    <property type="entry name" value="RHINO"/>
    <property type="match status" value="1"/>
</dbReference>
<gene>
    <name evidence="2" type="primary">RHNO1</name>
</gene>
<dbReference type="GO" id="GO:0000077">
    <property type="term" value="P:DNA damage checkpoint signaling"/>
    <property type="evidence" value="ECO:0007669"/>
    <property type="project" value="InterPro"/>
</dbReference>
<dbReference type="Ensembl" id="ENSCCET00000017967.1">
    <property type="protein sequence ID" value="ENSCCEP00000011506.1"/>
    <property type="gene ID" value="ENSCCEG00000011225.1"/>
</dbReference>
<reference evidence="2" key="2">
    <citation type="submission" date="2025-09" db="UniProtKB">
        <authorList>
            <consortium name="Ensembl"/>
        </authorList>
    </citation>
    <scope>IDENTIFICATION</scope>
</reference>
<dbReference type="GO" id="GO:0000725">
    <property type="term" value="P:recombinational repair"/>
    <property type="evidence" value="ECO:0007669"/>
    <property type="project" value="TreeGrafter"/>
</dbReference>
<dbReference type="InterPro" id="IPR029293">
    <property type="entry name" value="RHNO1"/>
</dbReference>
<dbReference type="AlphaFoldDB" id="A0A8C0URZ3"/>
<sequence>MPPKKKCTHKARKAELIFLERPWAGPIHCYETPPHLAEKPRHVPTKPVDQNTSAAWVCPQFDTAKSVVLKARQKKHHGPHKPYHQDANHGSFHAGGACRGAVACRFPPLTFETPEGHAVPPLDHPNRLRKNAECSHNQPKKGTAANANIQVKRPENCGSPQPVEQEVLRPPDAETAQVSSPRNGRCSNILSQISHAWHAEKELAFGTDPCGRGEVAAVLVTDTPEHEYGVKVTWRRRPHIMKYLREQGKLSAADILVKADIELSRRQTHTPDRAGAAPLLREGHA</sequence>
<reference evidence="2" key="1">
    <citation type="submission" date="2025-08" db="UniProtKB">
        <authorList>
            <consortium name="Ensembl"/>
        </authorList>
    </citation>
    <scope>IDENTIFICATION</scope>
</reference>
<dbReference type="Proteomes" id="UP000694410">
    <property type="component" value="Unplaced"/>
</dbReference>
<evidence type="ECO:0000313" key="3">
    <source>
        <dbReference type="Proteomes" id="UP000694410"/>
    </source>
</evidence>
<dbReference type="GO" id="GO:0071479">
    <property type="term" value="P:cellular response to ionizing radiation"/>
    <property type="evidence" value="ECO:0007669"/>
    <property type="project" value="InterPro"/>
</dbReference>
<dbReference type="RefSeq" id="XP_023778415.1">
    <property type="nucleotide sequence ID" value="XM_023922647.1"/>
</dbReference>
<dbReference type="PANTHER" id="PTHR35541:SF1">
    <property type="entry name" value="RAD9, HUS1, RAD1-INTERACTING NUCLEAR ORPHAN PROTEIN 1"/>
    <property type="match status" value="1"/>
</dbReference>
<evidence type="ECO:0000313" key="2">
    <source>
        <dbReference type="Ensembl" id="ENSCCEP00000011506.1"/>
    </source>
</evidence>